<evidence type="ECO:0008006" key="5">
    <source>
        <dbReference type="Google" id="ProtNLM"/>
    </source>
</evidence>
<dbReference type="NCBIfam" id="TIGR00756">
    <property type="entry name" value="PPR"/>
    <property type="match status" value="1"/>
</dbReference>
<dbReference type="Gene3D" id="1.25.40.10">
    <property type="entry name" value="Tetratricopeptide repeat domain"/>
    <property type="match status" value="1"/>
</dbReference>
<feature type="repeat" description="PPR" evidence="2">
    <location>
        <begin position="87"/>
        <end position="117"/>
    </location>
</feature>
<organism evidence="3 4">
    <name type="scientific">Coptis chinensis</name>
    <dbReference type="NCBI Taxonomy" id="261450"/>
    <lineage>
        <taxon>Eukaryota</taxon>
        <taxon>Viridiplantae</taxon>
        <taxon>Streptophyta</taxon>
        <taxon>Embryophyta</taxon>
        <taxon>Tracheophyta</taxon>
        <taxon>Spermatophyta</taxon>
        <taxon>Magnoliopsida</taxon>
        <taxon>Ranunculales</taxon>
        <taxon>Ranunculaceae</taxon>
        <taxon>Coptidoideae</taxon>
        <taxon>Coptis</taxon>
    </lineage>
</organism>
<evidence type="ECO:0000313" key="4">
    <source>
        <dbReference type="Proteomes" id="UP000631114"/>
    </source>
</evidence>
<dbReference type="Pfam" id="PF12854">
    <property type="entry name" value="PPR_1"/>
    <property type="match status" value="1"/>
</dbReference>
<proteinExistence type="predicted"/>
<protein>
    <recommendedName>
        <fullName evidence="5">Pentatricopeptide repeat-containing protein</fullName>
    </recommendedName>
</protein>
<name>A0A835GY60_9MAGN</name>
<comment type="caution">
    <text evidence="3">The sequence shown here is derived from an EMBL/GenBank/DDBJ whole genome shotgun (WGS) entry which is preliminary data.</text>
</comment>
<evidence type="ECO:0000256" key="2">
    <source>
        <dbReference type="PROSITE-ProRule" id="PRU00708"/>
    </source>
</evidence>
<dbReference type="OrthoDB" id="185373at2759"/>
<sequence>MTFRACFPGSEHFSDIREVTSDFPSGSCNRKLIGARHFAASAITRGIFNANQDHALPFDGDGHGSVWLISEAAELVEQLGNNVEKPNLFTYNVFIKWYGNNGNLDEAKSVYDNMLFWIGSLLRHSFPVFVGKGSLVLLLSFVKRVLALIAMFPRA</sequence>
<dbReference type="InterPro" id="IPR011990">
    <property type="entry name" value="TPR-like_helical_dom_sf"/>
</dbReference>
<keyword evidence="4" id="KW-1185">Reference proteome</keyword>
<reference evidence="3 4" key="1">
    <citation type="submission" date="2020-10" db="EMBL/GenBank/DDBJ databases">
        <title>The Coptis chinensis genome and diversification of protoberbering-type alkaloids.</title>
        <authorList>
            <person name="Wang B."/>
            <person name="Shu S."/>
            <person name="Song C."/>
            <person name="Liu Y."/>
        </authorList>
    </citation>
    <scope>NUCLEOTIDE SEQUENCE [LARGE SCALE GENOMIC DNA]</scope>
    <source>
        <strain evidence="3">HL-2020</strain>
        <tissue evidence="3">Leaf</tissue>
    </source>
</reference>
<keyword evidence="1" id="KW-0677">Repeat</keyword>
<evidence type="ECO:0000256" key="1">
    <source>
        <dbReference type="ARBA" id="ARBA00022737"/>
    </source>
</evidence>
<gene>
    <name evidence="3" type="ORF">IFM89_014566</name>
</gene>
<dbReference type="AlphaFoldDB" id="A0A835GY60"/>
<dbReference type="EMBL" id="JADFTS010000009">
    <property type="protein sequence ID" value="KAF9588690.1"/>
    <property type="molecule type" value="Genomic_DNA"/>
</dbReference>
<dbReference type="PROSITE" id="PS51375">
    <property type="entry name" value="PPR"/>
    <property type="match status" value="1"/>
</dbReference>
<accession>A0A835GY60</accession>
<dbReference type="Proteomes" id="UP000631114">
    <property type="component" value="Unassembled WGS sequence"/>
</dbReference>
<evidence type="ECO:0000313" key="3">
    <source>
        <dbReference type="EMBL" id="KAF9588690.1"/>
    </source>
</evidence>
<dbReference type="InterPro" id="IPR002885">
    <property type="entry name" value="PPR_rpt"/>
</dbReference>